<keyword evidence="4 5" id="KW-0472">Membrane</keyword>
<dbReference type="EMBL" id="VIEB01001073">
    <property type="protein sequence ID" value="TQD75796.1"/>
    <property type="molecule type" value="Genomic_DNA"/>
</dbReference>
<feature type="domain" description="Receptor ligand binding region" evidence="6">
    <location>
        <begin position="2"/>
        <end position="294"/>
    </location>
</feature>
<dbReference type="Proteomes" id="UP000315295">
    <property type="component" value="Unassembled WGS sequence"/>
</dbReference>
<feature type="transmembrane region" description="Helical" evidence="5">
    <location>
        <begin position="488"/>
        <end position="512"/>
    </location>
</feature>
<dbReference type="InterPro" id="IPR001828">
    <property type="entry name" value="ANF_lig-bd_rcpt"/>
</dbReference>
<reference evidence="7 8" key="1">
    <citation type="journal article" date="2019" name="G3 (Bethesda)">
        <title>Sequencing of a Wild Apple (Malus baccata) Genome Unravels the Differences Between Cultivated and Wild Apple Species Regarding Disease Resistance and Cold Tolerance.</title>
        <authorList>
            <person name="Chen X."/>
        </authorList>
    </citation>
    <scope>NUCLEOTIDE SEQUENCE [LARGE SCALE GENOMIC DNA]</scope>
    <source>
        <strain evidence="8">cv. Shandingzi</strain>
        <tissue evidence="7">Leaves</tissue>
    </source>
</reference>
<sequence length="610" mass="68338">MQASFVVNLGDRANVPIVSFSATSPSLTSLQSSYFFRIAQTDSHQVQAISAIVKNFAWRQVVPIYVDNTYGEGIIPLLTDALHEVGAHVPHRCVIPPSATDEQIGNELYKLMTMQTRVFIVHMLPKLCSKLFAKAKEIGMMSEGYVWIVTNGVANRLWSMHPVILNSMQGVLGVETYVRRTKELQEFKMRWKKQFQQDNPAIMEVDVDVFGLWAYDATFALALAVEEVGFNASLGFRKGNSSFNSTDLDTFKVSQDGSQLAQALSSTSFKGIAGDFSLKDGQLQSSTFKIVNLNRYEVRTIAYWTPESGMVETLNSTNTSTPSILRMFNFEDKIKWPGDPLFVPRGWEIPTKGKKLRIGVPVKFAFTEFVNVTKDSSTNKTDVTGFSIDVFKAAVKLLPYDLPFELIPFAKPDGTSAGTYNDLVYEVYLQVFPRHSPLVPDISRAILNVTEGERMKKIESKWFAQEMDREDNSGTPSFSSGSLGLESFWGLFLIVGLTSILALVIFAASFLYNHRHILEHPNSRASRWRRIRAMIRIFNEKDLNSHKGSQQGDGIACGGDEVKASPNSNWLEDKDLRLYEGQQTPSTTGYSSPEIVPIIQLAILNEENKY</sequence>
<keyword evidence="2 5" id="KW-0812">Transmembrane</keyword>
<proteinExistence type="predicted"/>
<keyword evidence="8" id="KW-1185">Reference proteome</keyword>
<evidence type="ECO:0000256" key="1">
    <source>
        <dbReference type="ARBA" id="ARBA00004370"/>
    </source>
</evidence>
<dbReference type="SUPFAM" id="SSF53850">
    <property type="entry name" value="Periplasmic binding protein-like II"/>
    <property type="match status" value="1"/>
</dbReference>
<evidence type="ECO:0000256" key="3">
    <source>
        <dbReference type="ARBA" id="ARBA00022989"/>
    </source>
</evidence>
<keyword evidence="3 5" id="KW-1133">Transmembrane helix</keyword>
<accession>A0A540KNJ4</accession>
<gene>
    <name evidence="7" type="ORF">C1H46_038693</name>
</gene>
<dbReference type="SUPFAM" id="SSF53822">
    <property type="entry name" value="Periplasmic binding protein-like I"/>
    <property type="match status" value="1"/>
</dbReference>
<dbReference type="PANTHER" id="PTHR34836:SF1">
    <property type="entry name" value="OS09G0428600 PROTEIN"/>
    <property type="match status" value="1"/>
</dbReference>
<dbReference type="Gene3D" id="3.40.50.2300">
    <property type="match status" value="2"/>
</dbReference>
<evidence type="ECO:0000256" key="5">
    <source>
        <dbReference type="SAM" id="Phobius"/>
    </source>
</evidence>
<dbReference type="GO" id="GO:0016020">
    <property type="term" value="C:membrane"/>
    <property type="evidence" value="ECO:0007669"/>
    <property type="project" value="UniProtKB-SubCell"/>
</dbReference>
<evidence type="ECO:0000313" key="7">
    <source>
        <dbReference type="EMBL" id="TQD75796.1"/>
    </source>
</evidence>
<dbReference type="InterPro" id="IPR015683">
    <property type="entry name" value="Ionotropic_Glu_rcpt"/>
</dbReference>
<dbReference type="CDD" id="cd19990">
    <property type="entry name" value="PBP1_GABAb_receptor_plant"/>
    <property type="match status" value="1"/>
</dbReference>
<evidence type="ECO:0000256" key="2">
    <source>
        <dbReference type="ARBA" id="ARBA00022692"/>
    </source>
</evidence>
<comment type="caution">
    <text evidence="7">The sequence shown here is derived from an EMBL/GenBank/DDBJ whole genome shotgun (WGS) entry which is preliminary data.</text>
</comment>
<comment type="subcellular location">
    <subcellularLocation>
        <location evidence="1">Membrane</location>
    </subcellularLocation>
</comment>
<dbReference type="Gene3D" id="3.40.190.10">
    <property type="entry name" value="Periplasmic binding protein-like II"/>
    <property type="match status" value="1"/>
</dbReference>
<evidence type="ECO:0000313" key="8">
    <source>
        <dbReference type="Proteomes" id="UP000315295"/>
    </source>
</evidence>
<dbReference type="FunFam" id="3.40.50.2300:FF:000169">
    <property type="entry name" value="Glutamate receptor"/>
    <property type="match status" value="1"/>
</dbReference>
<organism evidence="7 8">
    <name type="scientific">Malus baccata</name>
    <name type="common">Siberian crab apple</name>
    <name type="synonym">Pyrus baccata</name>
    <dbReference type="NCBI Taxonomy" id="106549"/>
    <lineage>
        <taxon>Eukaryota</taxon>
        <taxon>Viridiplantae</taxon>
        <taxon>Streptophyta</taxon>
        <taxon>Embryophyta</taxon>
        <taxon>Tracheophyta</taxon>
        <taxon>Spermatophyta</taxon>
        <taxon>Magnoliopsida</taxon>
        <taxon>eudicotyledons</taxon>
        <taxon>Gunneridae</taxon>
        <taxon>Pentapetalae</taxon>
        <taxon>rosids</taxon>
        <taxon>fabids</taxon>
        <taxon>Rosales</taxon>
        <taxon>Rosaceae</taxon>
        <taxon>Amygdaloideae</taxon>
        <taxon>Maleae</taxon>
        <taxon>Malus</taxon>
    </lineage>
</organism>
<dbReference type="Pfam" id="PF01094">
    <property type="entry name" value="ANF_receptor"/>
    <property type="match status" value="1"/>
</dbReference>
<dbReference type="AlphaFoldDB" id="A0A540KNJ4"/>
<name>A0A540KNJ4_MALBA</name>
<protein>
    <recommendedName>
        <fullName evidence="6">Receptor ligand binding region domain-containing protein</fullName>
    </recommendedName>
</protein>
<dbReference type="InterPro" id="IPR028082">
    <property type="entry name" value="Peripla_BP_I"/>
</dbReference>
<dbReference type="PANTHER" id="PTHR34836">
    <property type="entry name" value="OS06G0188250 PROTEIN"/>
    <property type="match status" value="1"/>
</dbReference>
<evidence type="ECO:0000259" key="6">
    <source>
        <dbReference type="Pfam" id="PF01094"/>
    </source>
</evidence>
<evidence type="ECO:0000256" key="4">
    <source>
        <dbReference type="ARBA" id="ARBA00023136"/>
    </source>
</evidence>
<dbReference type="InterPro" id="IPR044440">
    <property type="entry name" value="GABAb_receptor_plant_PBP1"/>
</dbReference>